<name>A0A1D9MK95_9ACTO</name>
<reference evidence="11 12" key="1">
    <citation type="submission" date="2016-10" db="EMBL/GenBank/DDBJ databases">
        <title>Actinomyces aegypiusis sp. nov., isolated from the Aegypius monachus in Qinghai Tibet Plateau China.</title>
        <authorList>
            <person name="Wang Y."/>
        </authorList>
    </citation>
    <scope>NUCLEOTIDE SEQUENCE [LARGE SCALE GENOMIC DNA]</scope>
    <source>
        <strain evidence="11 12">VUL4_3</strain>
    </source>
</reference>
<dbReference type="Pfam" id="PF02151">
    <property type="entry name" value="UVR"/>
    <property type="match status" value="1"/>
</dbReference>
<dbReference type="InterPro" id="IPR004791">
    <property type="entry name" value="UvrC"/>
</dbReference>
<evidence type="ECO:0000256" key="4">
    <source>
        <dbReference type="ARBA" id="ARBA00022881"/>
    </source>
</evidence>
<dbReference type="GO" id="GO:0009381">
    <property type="term" value="F:excinuclease ABC activity"/>
    <property type="evidence" value="ECO:0007669"/>
    <property type="project" value="UniProtKB-UniRule"/>
</dbReference>
<dbReference type="GO" id="GO:0009432">
    <property type="term" value="P:SOS response"/>
    <property type="evidence" value="ECO:0007669"/>
    <property type="project" value="UniProtKB-UniRule"/>
</dbReference>
<dbReference type="InterPro" id="IPR038476">
    <property type="entry name" value="UvrC_RNase_H_dom_sf"/>
</dbReference>
<evidence type="ECO:0000259" key="8">
    <source>
        <dbReference type="PROSITE" id="PS50151"/>
    </source>
</evidence>
<dbReference type="PROSITE" id="PS50164">
    <property type="entry name" value="GIY_YIG"/>
    <property type="match status" value="1"/>
</dbReference>
<dbReference type="InterPro" id="IPR001943">
    <property type="entry name" value="UVR_dom"/>
</dbReference>
<dbReference type="HAMAP" id="MF_00203">
    <property type="entry name" value="UvrC"/>
    <property type="match status" value="1"/>
</dbReference>
<dbReference type="PANTHER" id="PTHR30562">
    <property type="entry name" value="UVRC/OXIDOREDUCTASE"/>
    <property type="match status" value="1"/>
</dbReference>
<feature type="compositionally biased region" description="Basic and acidic residues" evidence="7">
    <location>
        <begin position="505"/>
        <end position="520"/>
    </location>
</feature>
<dbReference type="Gene3D" id="3.30.420.340">
    <property type="entry name" value="UvrC, RNAse H endonuclease domain"/>
    <property type="match status" value="1"/>
</dbReference>
<feature type="domain" description="GIY-YIG" evidence="9">
    <location>
        <begin position="16"/>
        <end position="95"/>
    </location>
</feature>
<protein>
    <recommendedName>
        <fullName evidence="6">UvrABC system protein C</fullName>
        <shortName evidence="6">Protein UvrC</shortName>
    </recommendedName>
    <alternativeName>
        <fullName evidence="6">Excinuclease ABC subunit C</fullName>
    </alternativeName>
</protein>
<dbReference type="KEGG" id="avu:BK816_04185"/>
<dbReference type="SUPFAM" id="SSF82771">
    <property type="entry name" value="GIY-YIG endonuclease"/>
    <property type="match status" value="1"/>
</dbReference>
<evidence type="ECO:0000313" key="11">
    <source>
        <dbReference type="EMBL" id="AOZ72590.1"/>
    </source>
</evidence>
<organism evidence="11 12">
    <name type="scientific">Boudabousia tangfeifanii</name>
    <dbReference type="NCBI Taxonomy" id="1912795"/>
    <lineage>
        <taxon>Bacteria</taxon>
        <taxon>Bacillati</taxon>
        <taxon>Actinomycetota</taxon>
        <taxon>Actinomycetes</taxon>
        <taxon>Actinomycetales</taxon>
        <taxon>Actinomycetaceae</taxon>
        <taxon>Boudabousia</taxon>
    </lineage>
</organism>
<keyword evidence="12" id="KW-1185">Reference proteome</keyword>
<dbReference type="InterPro" id="IPR047296">
    <property type="entry name" value="GIY-YIG_UvrC_Cho"/>
</dbReference>
<evidence type="ECO:0000256" key="6">
    <source>
        <dbReference type="HAMAP-Rule" id="MF_00203"/>
    </source>
</evidence>
<dbReference type="InterPro" id="IPR010994">
    <property type="entry name" value="RuvA_2-like"/>
</dbReference>
<dbReference type="GO" id="GO:0009380">
    <property type="term" value="C:excinuclease repair complex"/>
    <property type="evidence" value="ECO:0007669"/>
    <property type="project" value="InterPro"/>
</dbReference>
<evidence type="ECO:0000256" key="5">
    <source>
        <dbReference type="ARBA" id="ARBA00023204"/>
    </source>
</evidence>
<keyword evidence="6" id="KW-0742">SOS response</keyword>
<dbReference type="PROSITE" id="PS50151">
    <property type="entry name" value="UVR"/>
    <property type="match status" value="1"/>
</dbReference>
<dbReference type="CDD" id="cd10434">
    <property type="entry name" value="GIY-YIG_UvrC_Cho"/>
    <property type="match status" value="1"/>
</dbReference>
<keyword evidence="3 6" id="KW-0228">DNA excision</keyword>
<dbReference type="STRING" id="1912795.BK816_04185"/>
<dbReference type="Gene3D" id="4.10.860.10">
    <property type="entry name" value="UVR domain"/>
    <property type="match status" value="1"/>
</dbReference>
<dbReference type="Pfam" id="PF14520">
    <property type="entry name" value="HHH_5"/>
    <property type="match status" value="1"/>
</dbReference>
<comment type="subcellular location">
    <subcellularLocation>
        <location evidence="6">Cytoplasm</location>
    </subcellularLocation>
</comment>
<dbReference type="Gene3D" id="3.40.1440.10">
    <property type="entry name" value="GIY-YIG endonuclease"/>
    <property type="match status" value="1"/>
</dbReference>
<dbReference type="PANTHER" id="PTHR30562:SF1">
    <property type="entry name" value="UVRABC SYSTEM PROTEIN C"/>
    <property type="match status" value="1"/>
</dbReference>
<evidence type="ECO:0000259" key="10">
    <source>
        <dbReference type="PROSITE" id="PS50165"/>
    </source>
</evidence>
<evidence type="ECO:0000256" key="1">
    <source>
        <dbReference type="ARBA" id="ARBA00022490"/>
    </source>
</evidence>
<dbReference type="SUPFAM" id="SSF47781">
    <property type="entry name" value="RuvA domain 2-like"/>
    <property type="match status" value="1"/>
</dbReference>
<keyword evidence="1 6" id="KW-0963">Cytoplasm</keyword>
<comment type="subunit">
    <text evidence="6">Interacts with UvrB in an incision complex.</text>
</comment>
<dbReference type="InterPro" id="IPR035901">
    <property type="entry name" value="GIY-YIG_endonuc_sf"/>
</dbReference>
<feature type="domain" description="UvrC family homology region profile" evidence="10">
    <location>
        <begin position="260"/>
        <end position="588"/>
    </location>
</feature>
<evidence type="ECO:0000256" key="2">
    <source>
        <dbReference type="ARBA" id="ARBA00022763"/>
    </source>
</evidence>
<keyword evidence="5 6" id="KW-0234">DNA repair</keyword>
<evidence type="ECO:0000256" key="7">
    <source>
        <dbReference type="SAM" id="MobiDB-lite"/>
    </source>
</evidence>
<dbReference type="AlphaFoldDB" id="A0A1D9MK95"/>
<dbReference type="SUPFAM" id="SSF46600">
    <property type="entry name" value="C-terminal UvrC-binding domain of UvrB"/>
    <property type="match status" value="1"/>
</dbReference>
<dbReference type="OrthoDB" id="9804933at2"/>
<dbReference type="FunFam" id="3.40.1440.10:FF:000001">
    <property type="entry name" value="UvrABC system protein C"/>
    <property type="match status" value="1"/>
</dbReference>
<dbReference type="GO" id="GO:0006289">
    <property type="term" value="P:nucleotide-excision repair"/>
    <property type="evidence" value="ECO:0007669"/>
    <property type="project" value="UniProtKB-UniRule"/>
</dbReference>
<dbReference type="SMART" id="SM00465">
    <property type="entry name" value="GIYc"/>
    <property type="match status" value="1"/>
</dbReference>
<dbReference type="Proteomes" id="UP000176288">
    <property type="component" value="Chromosome"/>
</dbReference>
<dbReference type="GO" id="GO:0003677">
    <property type="term" value="F:DNA binding"/>
    <property type="evidence" value="ECO:0007669"/>
    <property type="project" value="UniProtKB-UniRule"/>
</dbReference>
<dbReference type="InterPro" id="IPR000305">
    <property type="entry name" value="GIY-YIG_endonuc"/>
</dbReference>
<dbReference type="Gene3D" id="1.10.150.20">
    <property type="entry name" value="5' to 3' exonuclease, C-terminal subdomain"/>
    <property type="match status" value="1"/>
</dbReference>
<dbReference type="InterPro" id="IPR036876">
    <property type="entry name" value="UVR_dom_sf"/>
</dbReference>
<sequence length="713" mass="79241">MADPQSYRPKTGDIPTSPGVYRFRDPEGRVIYVGKAKNLRNRLTSYFQDPSKLHERTQKMVHTASSVQWTVVGSELEALTLEYSWIKEFSPRFNVMYNRNDMSFPYLAVTMNEVYPRAMVMRGNRKPEVQYFGPFPQPWTIRETLEQLLKIFPVRTCSKNVFASAKRRNRACLLGHIGKCSAPCVGWISVEEHRELANQLCRFMAGSTGPVIRDLTKQMNAAAEDLEYEKAAKLRDQIVALKTVVEKNAVVLADGTDVDVIGLCEDELEIGVYVLNVRGGRIRGVRGWVVNPPAADATGQVITSTLEYLYGELPIVAASPKQRRLIEQPRSVDDVAHLSTSQIPGEILVTEKFAGQEAMSQWLRERRGSKVTITVPQRGDKKALLETANQNAADTLRLHKTKRIADLTQRSLALEGLAELLDLERPPLRIECFDVSHLQGTNQVASMVVFEDGAPRKSEYRKFNVRGQNGEGGLDDTAAMKEVLTRRFSRLLTEGAALTSSPSVKADKPDLGQLDTKETHQSNSSQGLAESAHTSSQNQLVSGPVSPENANSDLIDPETGRPKKFAYKPDLLVIDGGLPQVNAAAEVLAELNVDLPVIGLAKRLEEVWMPHTPFPIIFPRQSPALYLLQHLRDESHRKAITHHRQKRSKSLTRSKLDEIPGLGPARQKILLSHFGTIKAIKAAKVEDIAALKGISNNLAQTIHLALTEGKPND</sequence>
<dbReference type="PROSITE" id="PS50165">
    <property type="entry name" value="UVRC"/>
    <property type="match status" value="1"/>
</dbReference>
<keyword evidence="4 6" id="KW-0267">Excision nuclease</keyword>
<gene>
    <name evidence="6" type="primary">uvrC</name>
    <name evidence="11" type="ORF">BK816_04185</name>
</gene>
<feature type="compositionally biased region" description="Polar residues" evidence="7">
    <location>
        <begin position="521"/>
        <end position="541"/>
    </location>
</feature>
<dbReference type="Pfam" id="PF08459">
    <property type="entry name" value="UvrC_RNaseH_dom"/>
    <property type="match status" value="1"/>
</dbReference>
<dbReference type="InterPro" id="IPR001162">
    <property type="entry name" value="UvrC_RNase_H_dom"/>
</dbReference>
<evidence type="ECO:0000259" key="9">
    <source>
        <dbReference type="PROSITE" id="PS50164"/>
    </source>
</evidence>
<dbReference type="NCBIfam" id="NF001824">
    <property type="entry name" value="PRK00558.1-5"/>
    <property type="match status" value="1"/>
</dbReference>
<feature type="region of interest" description="Disordered" evidence="7">
    <location>
        <begin position="500"/>
        <end position="561"/>
    </location>
</feature>
<dbReference type="EMBL" id="CP017812">
    <property type="protein sequence ID" value="AOZ72590.1"/>
    <property type="molecule type" value="Genomic_DNA"/>
</dbReference>
<dbReference type="Pfam" id="PF22920">
    <property type="entry name" value="UvrC_RNaseH"/>
    <property type="match status" value="1"/>
</dbReference>
<comment type="similarity">
    <text evidence="6">Belongs to the UvrC family.</text>
</comment>
<dbReference type="InterPro" id="IPR050066">
    <property type="entry name" value="UvrABC_protein_C"/>
</dbReference>
<proteinExistence type="inferred from homology"/>
<dbReference type="GO" id="GO:0005737">
    <property type="term" value="C:cytoplasm"/>
    <property type="evidence" value="ECO:0007669"/>
    <property type="project" value="UniProtKB-SubCell"/>
</dbReference>
<feature type="domain" description="UVR" evidence="8">
    <location>
        <begin position="209"/>
        <end position="244"/>
    </location>
</feature>
<dbReference type="Pfam" id="PF01541">
    <property type="entry name" value="GIY-YIG"/>
    <property type="match status" value="1"/>
</dbReference>
<evidence type="ECO:0000313" key="12">
    <source>
        <dbReference type="Proteomes" id="UP000176288"/>
    </source>
</evidence>
<keyword evidence="2 6" id="KW-0227">DNA damage</keyword>
<comment type="function">
    <text evidence="6">The UvrABC repair system catalyzes the recognition and processing of DNA lesions. UvrC both incises the 5' and 3' sides of the lesion. The N-terminal half is responsible for the 3' incision and the C-terminal half is responsible for the 5' incision.</text>
</comment>
<evidence type="ECO:0000256" key="3">
    <source>
        <dbReference type="ARBA" id="ARBA00022769"/>
    </source>
</evidence>
<accession>A0A1D9MK95</accession>
<dbReference type="RefSeq" id="WP_071164056.1">
    <property type="nucleotide sequence ID" value="NZ_CP017812.1"/>
</dbReference>